<feature type="compositionally biased region" description="Basic and acidic residues" evidence="1">
    <location>
        <begin position="56"/>
        <end position="69"/>
    </location>
</feature>
<gene>
    <name evidence="2" type="ORF">CEUR00632_LOCUS10604</name>
</gene>
<dbReference type="AlphaFoldDB" id="A0A7R9VD20"/>
<feature type="region of interest" description="Disordered" evidence="1">
    <location>
        <begin position="25"/>
        <end position="90"/>
    </location>
</feature>
<protein>
    <submittedName>
        <fullName evidence="2">Uncharacterized protein</fullName>
    </submittedName>
</protein>
<proteinExistence type="predicted"/>
<name>A0A7R9VD20_9CHLO</name>
<reference evidence="2" key="1">
    <citation type="submission" date="2021-01" db="EMBL/GenBank/DDBJ databases">
        <authorList>
            <person name="Corre E."/>
            <person name="Pelletier E."/>
            <person name="Niang G."/>
            <person name="Scheremetjew M."/>
            <person name="Finn R."/>
            <person name="Kale V."/>
            <person name="Holt S."/>
            <person name="Cochrane G."/>
            <person name="Meng A."/>
            <person name="Brown T."/>
            <person name="Cohen L."/>
        </authorList>
    </citation>
    <scope>NUCLEOTIDE SEQUENCE</scope>
    <source>
        <strain evidence="2">CCMP219</strain>
    </source>
</reference>
<sequence>MHLSADSNVLVDAYTCHSQYFDTDASPVRGHSCHGSHGHQHGRRSHSPHRVRQHQQRAEHKHTALEHATDGSLLTLANAGQPSPVVDVST</sequence>
<evidence type="ECO:0000313" key="2">
    <source>
        <dbReference type="EMBL" id="CAD8290769.1"/>
    </source>
</evidence>
<dbReference type="EMBL" id="HBEC01023172">
    <property type="protein sequence ID" value="CAD8290769.1"/>
    <property type="molecule type" value="Transcribed_RNA"/>
</dbReference>
<accession>A0A7R9VD20</accession>
<evidence type="ECO:0000256" key="1">
    <source>
        <dbReference type="SAM" id="MobiDB-lite"/>
    </source>
</evidence>
<feature type="compositionally biased region" description="Basic residues" evidence="1">
    <location>
        <begin position="31"/>
        <end position="55"/>
    </location>
</feature>
<organism evidence="2">
    <name type="scientific">Chlamydomonas euryale</name>
    <dbReference type="NCBI Taxonomy" id="1486919"/>
    <lineage>
        <taxon>Eukaryota</taxon>
        <taxon>Viridiplantae</taxon>
        <taxon>Chlorophyta</taxon>
        <taxon>core chlorophytes</taxon>
        <taxon>Chlorophyceae</taxon>
        <taxon>CS clade</taxon>
        <taxon>Chlamydomonadales</taxon>
        <taxon>Chlamydomonadaceae</taxon>
        <taxon>Chlamydomonas</taxon>
    </lineage>
</organism>